<comment type="subcellular location">
    <subcellularLocation>
        <location evidence="1">Membrane</location>
        <topology evidence="1">Multi-pass membrane protein</topology>
    </subcellularLocation>
</comment>
<evidence type="ECO:0000313" key="7">
    <source>
        <dbReference type="EMBL" id="CCF84841.1"/>
    </source>
</evidence>
<evidence type="ECO:0000256" key="5">
    <source>
        <dbReference type="ARBA" id="ARBA00023136"/>
    </source>
</evidence>
<feature type="transmembrane region" description="Helical" evidence="6">
    <location>
        <begin position="143"/>
        <end position="161"/>
    </location>
</feature>
<name>I4EJH9_9BACT</name>
<dbReference type="GO" id="GO:0016765">
    <property type="term" value="F:transferase activity, transferring alkyl or aryl (other than methyl) groups"/>
    <property type="evidence" value="ECO:0007669"/>
    <property type="project" value="InterPro"/>
</dbReference>
<feature type="transmembrane region" description="Helical" evidence="6">
    <location>
        <begin position="236"/>
        <end position="256"/>
    </location>
</feature>
<evidence type="ECO:0000256" key="6">
    <source>
        <dbReference type="SAM" id="Phobius"/>
    </source>
</evidence>
<keyword evidence="3 6" id="KW-0812">Transmembrane</keyword>
<evidence type="ECO:0000313" key="8">
    <source>
        <dbReference type="Proteomes" id="UP000004221"/>
    </source>
</evidence>
<dbReference type="InterPro" id="IPR000537">
    <property type="entry name" value="UbiA_prenyltransferase"/>
</dbReference>
<dbReference type="CDD" id="cd13956">
    <property type="entry name" value="PT_UbiA"/>
    <property type="match status" value="1"/>
</dbReference>
<proteinExistence type="predicted"/>
<dbReference type="RefSeq" id="WP_008479315.1">
    <property type="nucleotide sequence ID" value="NZ_CAGS01000340.1"/>
</dbReference>
<dbReference type="Proteomes" id="UP000004221">
    <property type="component" value="Unassembled WGS sequence"/>
</dbReference>
<keyword evidence="2" id="KW-1003">Cell membrane</keyword>
<keyword evidence="5 6" id="KW-0472">Membrane</keyword>
<feature type="transmembrane region" description="Helical" evidence="6">
    <location>
        <begin position="51"/>
        <end position="68"/>
    </location>
</feature>
<protein>
    <submittedName>
        <fullName evidence="7">UbiA prenyltransferase</fullName>
    </submittedName>
</protein>
<evidence type="ECO:0000256" key="3">
    <source>
        <dbReference type="ARBA" id="ARBA00022692"/>
    </source>
</evidence>
<reference evidence="7 8" key="1">
    <citation type="journal article" date="2012" name="ISME J.">
        <title>Nitrification expanded: discovery, physiology and genomics of a nitrite-oxidizing bacterium from the phylum Chloroflexi.</title>
        <authorList>
            <person name="Sorokin D.Y."/>
            <person name="Lucker S."/>
            <person name="Vejmelkova D."/>
            <person name="Kostrikina N.A."/>
            <person name="Kleerebezem R."/>
            <person name="Rijpstra W.I."/>
            <person name="Damste J.S."/>
            <person name="Le Paslier D."/>
            <person name="Muyzer G."/>
            <person name="Wagner M."/>
            <person name="van Loosdrecht M.C."/>
            <person name="Daims H."/>
        </authorList>
    </citation>
    <scope>NUCLEOTIDE SEQUENCE [LARGE SCALE GENOMIC DNA]</scope>
    <source>
        <strain evidence="8">none</strain>
    </source>
</reference>
<gene>
    <name evidence="7" type="ORF">NITHO_4040007</name>
</gene>
<dbReference type="GO" id="GO:0016020">
    <property type="term" value="C:membrane"/>
    <property type="evidence" value="ECO:0007669"/>
    <property type="project" value="UniProtKB-SubCell"/>
</dbReference>
<sequence length="290" mass="30072">MNGPTVAGERRGSRTRAFLALPHPWAVLIVMLATALLGLLATGGHPDAGRYALVLVAMFGGQIAIGAVNEYRDSELDAVSNPAKPIPSGWVQPWEALLIAGVALAVMVAAGAALGILPLLLVCLGTGAGLLYDLWLKRTVWSWLPYLVALPLVPIWVWVSLARFQPLLLFLYPLGALMALSVHLAQSLPDVEGDRAAGSLGLAARLGRGRALTTCWGAAVIAAVAIPPAAEGLGGSIAPALAAAAVVLIGAGVSILRYRFAPAWMIRHLFQLTTTGAVILAVGWILAIGA</sequence>
<organism evidence="7 8">
    <name type="scientific">Nitrolancea hollandica Lb</name>
    <dbReference type="NCBI Taxonomy" id="1129897"/>
    <lineage>
        <taxon>Bacteria</taxon>
        <taxon>Pseudomonadati</taxon>
        <taxon>Thermomicrobiota</taxon>
        <taxon>Thermomicrobia</taxon>
        <taxon>Sphaerobacterales</taxon>
        <taxon>Sphaerobacterineae</taxon>
        <taxon>Sphaerobacteraceae</taxon>
        <taxon>Nitrolancea</taxon>
    </lineage>
</organism>
<dbReference type="AlphaFoldDB" id="I4EJH9"/>
<feature type="transmembrane region" description="Helical" evidence="6">
    <location>
        <begin position="98"/>
        <end position="131"/>
    </location>
</feature>
<keyword evidence="8" id="KW-1185">Reference proteome</keyword>
<evidence type="ECO:0000256" key="2">
    <source>
        <dbReference type="ARBA" id="ARBA00022475"/>
    </source>
</evidence>
<keyword evidence="4 6" id="KW-1133">Transmembrane helix</keyword>
<dbReference type="PANTHER" id="PTHR42723:SF1">
    <property type="entry name" value="CHLOROPHYLL SYNTHASE, CHLOROPLASTIC"/>
    <property type="match status" value="1"/>
</dbReference>
<dbReference type="EMBL" id="CAGS01000340">
    <property type="protein sequence ID" value="CCF84841.1"/>
    <property type="molecule type" value="Genomic_DNA"/>
</dbReference>
<evidence type="ECO:0000256" key="4">
    <source>
        <dbReference type="ARBA" id="ARBA00022989"/>
    </source>
</evidence>
<dbReference type="Pfam" id="PF01040">
    <property type="entry name" value="UbiA"/>
    <property type="match status" value="1"/>
</dbReference>
<dbReference type="PANTHER" id="PTHR42723">
    <property type="entry name" value="CHLOROPHYLL SYNTHASE"/>
    <property type="match status" value="1"/>
</dbReference>
<feature type="transmembrane region" description="Helical" evidence="6">
    <location>
        <begin position="268"/>
        <end position="288"/>
    </location>
</feature>
<evidence type="ECO:0000256" key="1">
    <source>
        <dbReference type="ARBA" id="ARBA00004141"/>
    </source>
</evidence>
<dbReference type="InterPro" id="IPR044878">
    <property type="entry name" value="UbiA_sf"/>
</dbReference>
<feature type="transmembrane region" description="Helical" evidence="6">
    <location>
        <begin position="25"/>
        <end position="44"/>
    </location>
</feature>
<keyword evidence="7" id="KW-0808">Transferase</keyword>
<dbReference type="OrthoDB" id="8559716at2"/>
<dbReference type="Gene3D" id="1.10.357.140">
    <property type="entry name" value="UbiA prenyltransferase"/>
    <property type="match status" value="1"/>
</dbReference>
<accession>I4EJH9</accession>
<comment type="caution">
    <text evidence="7">The sequence shown here is derived from an EMBL/GenBank/DDBJ whole genome shotgun (WGS) entry which is preliminary data.</text>
</comment>
<feature type="transmembrane region" description="Helical" evidence="6">
    <location>
        <begin position="167"/>
        <end position="185"/>
    </location>
</feature>
<dbReference type="InterPro" id="IPR050475">
    <property type="entry name" value="Prenyltransferase_related"/>
</dbReference>